<dbReference type="GO" id="GO:0016020">
    <property type="term" value="C:membrane"/>
    <property type="evidence" value="ECO:0007669"/>
    <property type="project" value="UniProtKB-SubCell"/>
</dbReference>
<comment type="subcellular location">
    <subcellularLocation>
        <location evidence="1">Membrane</location>
        <topology evidence="1">Single-pass membrane protein</topology>
    </subcellularLocation>
</comment>
<dbReference type="Proteomes" id="UP001454036">
    <property type="component" value="Unassembled WGS sequence"/>
</dbReference>
<keyword evidence="11" id="KW-1185">Reference proteome</keyword>
<evidence type="ECO:0008006" key="12">
    <source>
        <dbReference type="Google" id="ProtNLM"/>
    </source>
</evidence>
<dbReference type="PANTHER" id="PTHR32285:SF219">
    <property type="entry name" value="PROTEIN TRICHOME BIREFRINGENCE-LIKE 24"/>
    <property type="match status" value="1"/>
</dbReference>
<organism evidence="10 11">
    <name type="scientific">Lithospermum erythrorhizon</name>
    <name type="common">Purple gromwell</name>
    <name type="synonym">Lithospermum officinale var. erythrorhizon</name>
    <dbReference type="NCBI Taxonomy" id="34254"/>
    <lineage>
        <taxon>Eukaryota</taxon>
        <taxon>Viridiplantae</taxon>
        <taxon>Streptophyta</taxon>
        <taxon>Embryophyta</taxon>
        <taxon>Tracheophyta</taxon>
        <taxon>Spermatophyta</taxon>
        <taxon>Magnoliopsida</taxon>
        <taxon>eudicotyledons</taxon>
        <taxon>Gunneridae</taxon>
        <taxon>Pentapetalae</taxon>
        <taxon>asterids</taxon>
        <taxon>lamiids</taxon>
        <taxon>Boraginales</taxon>
        <taxon>Boraginaceae</taxon>
        <taxon>Boraginoideae</taxon>
        <taxon>Lithospermeae</taxon>
        <taxon>Lithospermum</taxon>
    </lineage>
</organism>
<evidence type="ECO:0000313" key="11">
    <source>
        <dbReference type="Proteomes" id="UP001454036"/>
    </source>
</evidence>
<dbReference type="InterPro" id="IPR026057">
    <property type="entry name" value="TBL_C"/>
</dbReference>
<evidence type="ECO:0000256" key="4">
    <source>
        <dbReference type="ARBA" id="ARBA00022968"/>
    </source>
</evidence>
<dbReference type="AlphaFoldDB" id="A0AAV3P010"/>
<evidence type="ECO:0000256" key="1">
    <source>
        <dbReference type="ARBA" id="ARBA00004167"/>
    </source>
</evidence>
<feature type="domain" description="Trichome birefringence-like N-terminal" evidence="9">
    <location>
        <begin position="93"/>
        <end position="145"/>
    </location>
</feature>
<evidence type="ECO:0000256" key="7">
    <source>
        <dbReference type="SAM" id="Phobius"/>
    </source>
</evidence>
<keyword evidence="4" id="KW-0735">Signal-anchor</keyword>
<comment type="caution">
    <text evidence="10">The sequence shown here is derived from an EMBL/GenBank/DDBJ whole genome shotgun (WGS) entry which is preliminary data.</text>
</comment>
<feature type="transmembrane region" description="Helical" evidence="7">
    <location>
        <begin position="21"/>
        <end position="41"/>
    </location>
</feature>
<dbReference type="EMBL" id="BAABME010000680">
    <property type="protein sequence ID" value="GAA0144691.1"/>
    <property type="molecule type" value="Genomic_DNA"/>
</dbReference>
<keyword evidence="6 7" id="KW-0472">Membrane</keyword>
<evidence type="ECO:0000259" key="8">
    <source>
        <dbReference type="Pfam" id="PF13839"/>
    </source>
</evidence>
<evidence type="ECO:0000313" key="10">
    <source>
        <dbReference type="EMBL" id="GAA0144691.1"/>
    </source>
</evidence>
<gene>
    <name evidence="10" type="ORF">LIER_05072</name>
</gene>
<protein>
    <recommendedName>
        <fullName evidence="12">Trichome birefringence-like N-terminal domain-containing protein</fullName>
    </recommendedName>
</protein>
<evidence type="ECO:0000256" key="2">
    <source>
        <dbReference type="ARBA" id="ARBA00007727"/>
    </source>
</evidence>
<comment type="similarity">
    <text evidence="2">Belongs to the PC-esterase family. TBL subfamily.</text>
</comment>
<dbReference type="GO" id="GO:0016413">
    <property type="term" value="F:O-acetyltransferase activity"/>
    <property type="evidence" value="ECO:0007669"/>
    <property type="project" value="InterPro"/>
</dbReference>
<evidence type="ECO:0000256" key="6">
    <source>
        <dbReference type="ARBA" id="ARBA00023136"/>
    </source>
</evidence>
<evidence type="ECO:0000259" key="9">
    <source>
        <dbReference type="Pfam" id="PF14416"/>
    </source>
</evidence>
<dbReference type="Pfam" id="PF13839">
    <property type="entry name" value="PC-Esterase"/>
    <property type="match status" value="1"/>
</dbReference>
<keyword evidence="5 7" id="KW-1133">Transmembrane helix</keyword>
<keyword evidence="3 7" id="KW-0812">Transmembrane</keyword>
<dbReference type="GO" id="GO:0005794">
    <property type="term" value="C:Golgi apparatus"/>
    <property type="evidence" value="ECO:0007669"/>
    <property type="project" value="TreeGrafter"/>
</dbReference>
<dbReference type="InterPro" id="IPR029962">
    <property type="entry name" value="TBL"/>
</dbReference>
<dbReference type="InterPro" id="IPR025846">
    <property type="entry name" value="TBL_N"/>
</dbReference>
<evidence type="ECO:0000256" key="3">
    <source>
        <dbReference type="ARBA" id="ARBA00022692"/>
    </source>
</evidence>
<dbReference type="PANTHER" id="PTHR32285">
    <property type="entry name" value="PROTEIN TRICHOME BIREFRINGENCE-LIKE 9-RELATED"/>
    <property type="match status" value="1"/>
</dbReference>
<reference evidence="10 11" key="1">
    <citation type="submission" date="2024-01" db="EMBL/GenBank/DDBJ databases">
        <title>The complete chloroplast genome sequence of Lithospermum erythrorhizon: insights into the phylogenetic relationship among Boraginaceae species and the maternal lineages of purple gromwells.</title>
        <authorList>
            <person name="Okada T."/>
            <person name="Watanabe K."/>
        </authorList>
    </citation>
    <scope>NUCLEOTIDE SEQUENCE [LARGE SCALE GENOMIC DNA]</scope>
</reference>
<accession>A0AAV3P010</accession>
<feature type="domain" description="Trichome birefringence-like C-terminal" evidence="8">
    <location>
        <begin position="146"/>
        <end position="437"/>
    </location>
</feature>
<evidence type="ECO:0000256" key="5">
    <source>
        <dbReference type="ARBA" id="ARBA00022989"/>
    </source>
</evidence>
<dbReference type="Pfam" id="PF14416">
    <property type="entry name" value="PMR5N"/>
    <property type="match status" value="1"/>
</dbReference>
<proteinExistence type="inferred from homology"/>
<sequence length="441" mass="50896">MVRKMLQNVKSWWGYWKKKNNLIVKLGIGLVLLGICFRMLYSRSSGFEDVSEDPFIIRDNAESSAHTVFSNAPDETYDVPSKVATLPEERGGKCDIFDGNWIPNPAGPVYSNDTCNIIEKHQNCMTNGREDTGYLYWRWSPRDCELPQLDAERFLEIMRNKRWALIGDSISRNHVQSLLCILSKVEEAVLVYHDEGWKSRRWLFPSYNFTISVIWSPFLAEAAIYEDINGVSTHDVELHLDKLDMNWTALYQSLDYVIFSSGKWYVKSAIYYEHNKEVGCHKCTKRKLTELEYGFAYRKVLNKVFNHVIASNHKGVTFYRTSTPDHFENGTWSTGGTCKRTEPAKEGDFELSELNQVLHKIELEEFRKASAKASKKGVKLKLFDVTSLSLLRPDGHPGPYRFFQPFVKDRNAKVINDCLHWCLPGPIDSWNDLLMEMVVNG</sequence>
<name>A0AAV3P010_LITER</name>